<evidence type="ECO:0000313" key="1">
    <source>
        <dbReference type="EMBL" id="KAA3461438.1"/>
    </source>
</evidence>
<sequence length="164" mass="18416">MPPFFQNLKDFLSSYLTSPPLLKLPRVGETLYLYLAGYFKGNNCNSPSKSIRHSPILSILSRKLSPYFQAHLVVVMTNQLIKEVTKWSIELAEFGVEFSPKTIIKGQILVDFIIERSFEKLVNLEVTCDELTLYSNISFPSVVQNLVVSPPQEGVDTTDNSKGG</sequence>
<name>A0A5B6UVZ0_9ROSI</name>
<dbReference type="AlphaFoldDB" id="A0A5B6UVZ0"/>
<accession>A0A5B6UVZ0</accession>
<protein>
    <submittedName>
        <fullName evidence="1">Protein SRG1</fullName>
    </submittedName>
</protein>
<organism evidence="1 2">
    <name type="scientific">Gossypium australe</name>
    <dbReference type="NCBI Taxonomy" id="47621"/>
    <lineage>
        <taxon>Eukaryota</taxon>
        <taxon>Viridiplantae</taxon>
        <taxon>Streptophyta</taxon>
        <taxon>Embryophyta</taxon>
        <taxon>Tracheophyta</taxon>
        <taxon>Spermatophyta</taxon>
        <taxon>Magnoliopsida</taxon>
        <taxon>eudicotyledons</taxon>
        <taxon>Gunneridae</taxon>
        <taxon>Pentapetalae</taxon>
        <taxon>rosids</taxon>
        <taxon>malvids</taxon>
        <taxon>Malvales</taxon>
        <taxon>Malvaceae</taxon>
        <taxon>Malvoideae</taxon>
        <taxon>Gossypium</taxon>
    </lineage>
</organism>
<keyword evidence="2" id="KW-1185">Reference proteome</keyword>
<evidence type="ECO:0000313" key="2">
    <source>
        <dbReference type="Proteomes" id="UP000325315"/>
    </source>
</evidence>
<dbReference type="Proteomes" id="UP000325315">
    <property type="component" value="Unassembled WGS sequence"/>
</dbReference>
<reference evidence="2" key="1">
    <citation type="journal article" date="2019" name="Plant Biotechnol. J.">
        <title>Genome sequencing of the Australian wild diploid species Gossypium australe highlights disease resistance and delayed gland morphogenesis.</title>
        <authorList>
            <person name="Cai Y."/>
            <person name="Cai X."/>
            <person name="Wang Q."/>
            <person name="Wang P."/>
            <person name="Zhang Y."/>
            <person name="Cai C."/>
            <person name="Xu Y."/>
            <person name="Wang K."/>
            <person name="Zhou Z."/>
            <person name="Wang C."/>
            <person name="Geng S."/>
            <person name="Li B."/>
            <person name="Dong Q."/>
            <person name="Hou Y."/>
            <person name="Wang H."/>
            <person name="Ai P."/>
            <person name="Liu Z."/>
            <person name="Yi F."/>
            <person name="Sun M."/>
            <person name="An G."/>
            <person name="Cheng J."/>
            <person name="Zhang Y."/>
            <person name="Shi Q."/>
            <person name="Xie Y."/>
            <person name="Shi X."/>
            <person name="Chang Y."/>
            <person name="Huang F."/>
            <person name="Chen Y."/>
            <person name="Hong S."/>
            <person name="Mi L."/>
            <person name="Sun Q."/>
            <person name="Zhang L."/>
            <person name="Zhou B."/>
            <person name="Peng R."/>
            <person name="Zhang X."/>
            <person name="Liu F."/>
        </authorList>
    </citation>
    <scope>NUCLEOTIDE SEQUENCE [LARGE SCALE GENOMIC DNA]</scope>
    <source>
        <strain evidence="2">cv. PA1801</strain>
    </source>
</reference>
<comment type="caution">
    <text evidence="1">The sequence shown here is derived from an EMBL/GenBank/DDBJ whole genome shotgun (WGS) entry which is preliminary data.</text>
</comment>
<dbReference type="EMBL" id="SMMG02000009">
    <property type="protein sequence ID" value="KAA3461438.1"/>
    <property type="molecule type" value="Genomic_DNA"/>
</dbReference>
<gene>
    <name evidence="1" type="ORF">EPI10_028010</name>
</gene>
<proteinExistence type="predicted"/>